<protein>
    <submittedName>
        <fullName evidence="2">Exonuclease III</fullName>
    </submittedName>
</protein>
<dbReference type="AlphaFoldDB" id="A0A1Q2H1C0"/>
<dbReference type="RefSeq" id="WP_077537811.1">
    <property type="nucleotide sequence ID" value="NZ_CP019628.1"/>
</dbReference>
<reference evidence="2 3" key="1">
    <citation type="submission" date="2017-02" db="EMBL/GenBank/DDBJ databases">
        <title>Complete genome sequence of the cold-active Pseudoalteromonas aliena strain EH1 isolated from Arctic seawater.</title>
        <authorList>
            <person name="Kim E."/>
            <person name="Heo E."/>
            <person name="Kim H."/>
            <person name="Kim D."/>
        </authorList>
    </citation>
    <scope>NUCLEOTIDE SEQUENCE [LARGE SCALE GENOMIC DNA]</scope>
    <source>
        <strain evidence="2 3">EH1</strain>
    </source>
</reference>
<proteinExistence type="predicted"/>
<accession>A0A1Q2H1C0</accession>
<dbReference type="GO" id="GO:0004527">
    <property type="term" value="F:exonuclease activity"/>
    <property type="evidence" value="ECO:0007669"/>
    <property type="project" value="UniProtKB-KW"/>
</dbReference>
<keyword evidence="2" id="KW-0540">Nuclease</keyword>
<evidence type="ECO:0000313" key="2">
    <source>
        <dbReference type="EMBL" id="AQQ01158.1"/>
    </source>
</evidence>
<keyword evidence="2" id="KW-0378">Hydrolase</keyword>
<dbReference type="Proteomes" id="UP000188243">
    <property type="component" value="Chromosome"/>
</dbReference>
<organism evidence="2 3">
    <name type="scientific">Pseudoalteromonas aliena</name>
    <dbReference type="NCBI Taxonomy" id="247523"/>
    <lineage>
        <taxon>Bacteria</taxon>
        <taxon>Pseudomonadati</taxon>
        <taxon>Pseudomonadota</taxon>
        <taxon>Gammaproteobacteria</taxon>
        <taxon>Alteromonadales</taxon>
        <taxon>Pseudoalteromonadaceae</taxon>
        <taxon>Pseudoalteromonas</taxon>
    </lineage>
</organism>
<dbReference type="EMBL" id="CP019628">
    <property type="protein sequence ID" value="AQQ01158.1"/>
    <property type="molecule type" value="Genomic_DNA"/>
</dbReference>
<feature type="signal peptide" evidence="1">
    <location>
        <begin position="1"/>
        <end position="19"/>
    </location>
</feature>
<feature type="chain" id="PRO_5012569099" evidence="1">
    <location>
        <begin position="20"/>
        <end position="143"/>
    </location>
</feature>
<evidence type="ECO:0000256" key="1">
    <source>
        <dbReference type="SAM" id="SignalP"/>
    </source>
</evidence>
<name>A0A1Q2H1C0_9GAMM</name>
<evidence type="ECO:0000313" key="3">
    <source>
        <dbReference type="Proteomes" id="UP000188243"/>
    </source>
</evidence>
<dbReference type="KEGG" id="paln:B0W48_16110"/>
<gene>
    <name evidence="2" type="ORF">B0W48_16110</name>
</gene>
<dbReference type="STRING" id="247523.B0W48_16110"/>
<keyword evidence="1" id="KW-0732">Signal</keyword>
<sequence length="143" mass="15513">MKTQLILAAALLVSTTVSAQSNSYFSKDNKIESKLCVLSANEGFTAARKVAAQHGVFLSRFSSSILCNGEDIRDIAKKETANKVTKAKVEVFAKDAQQETQLCLTALKQGLAPVRQKLGNVDSLKCNGQTVTEFVKRYQNAAI</sequence>
<keyword evidence="2" id="KW-0269">Exonuclease</keyword>